<evidence type="ECO:0000256" key="10">
    <source>
        <dbReference type="ARBA" id="ARBA00022840"/>
    </source>
</evidence>
<keyword evidence="9 13" id="KW-0418">Kinase</keyword>
<dbReference type="InterPro" id="IPR014721">
    <property type="entry name" value="Ribsml_uS5_D2-typ_fold_subgr"/>
</dbReference>
<feature type="domain" description="GHMP kinase N-terminal" evidence="14">
    <location>
        <begin position="57"/>
        <end position="138"/>
    </location>
</feature>
<dbReference type="EC" id="2.7.1.39" evidence="3 13"/>
<evidence type="ECO:0000259" key="15">
    <source>
        <dbReference type="Pfam" id="PF08544"/>
    </source>
</evidence>
<evidence type="ECO:0000256" key="13">
    <source>
        <dbReference type="HAMAP-Rule" id="MF_00384"/>
    </source>
</evidence>
<feature type="binding site" evidence="13">
    <location>
        <begin position="85"/>
        <end position="95"/>
    </location>
    <ligand>
        <name>ATP</name>
        <dbReference type="ChEBI" id="CHEBI:30616"/>
    </ligand>
</feature>
<dbReference type="AlphaFoldDB" id="A0A2G5NSA1"/>
<dbReference type="PROSITE" id="PS00627">
    <property type="entry name" value="GHMP_KINASES_ATP"/>
    <property type="match status" value="1"/>
</dbReference>
<dbReference type="HAMAP" id="MF_00384">
    <property type="entry name" value="Homoser_kinase"/>
    <property type="match status" value="1"/>
</dbReference>
<dbReference type="PANTHER" id="PTHR20861:SF1">
    <property type="entry name" value="HOMOSERINE KINASE"/>
    <property type="match status" value="1"/>
</dbReference>
<dbReference type="Gene3D" id="3.30.70.890">
    <property type="entry name" value="GHMP kinase, C-terminal domain"/>
    <property type="match status" value="1"/>
</dbReference>
<comment type="function">
    <text evidence="12 13">Catalyzes the ATP-dependent phosphorylation of L-homoserine to L-homoserine phosphate.</text>
</comment>
<keyword evidence="5 13" id="KW-0028">Amino-acid biosynthesis</keyword>
<evidence type="ECO:0000256" key="4">
    <source>
        <dbReference type="ARBA" id="ARBA00017858"/>
    </source>
</evidence>
<evidence type="ECO:0000256" key="1">
    <source>
        <dbReference type="ARBA" id="ARBA00005015"/>
    </source>
</evidence>
<evidence type="ECO:0000256" key="7">
    <source>
        <dbReference type="ARBA" id="ARBA00022697"/>
    </source>
</evidence>
<dbReference type="InterPro" id="IPR013750">
    <property type="entry name" value="GHMP_kinase_C_dom"/>
</dbReference>
<dbReference type="UniPathway" id="UPA00050">
    <property type="reaction ID" value="UER00064"/>
</dbReference>
<dbReference type="GO" id="GO:0009088">
    <property type="term" value="P:threonine biosynthetic process"/>
    <property type="evidence" value="ECO:0007669"/>
    <property type="project" value="UniProtKB-UniRule"/>
</dbReference>
<keyword evidence="17" id="KW-1185">Reference proteome</keyword>
<comment type="pathway">
    <text evidence="1 13">Amino-acid biosynthesis; L-threonine biosynthesis; L-threonine from L-aspartate: step 4/5.</text>
</comment>
<organism evidence="16 17">
    <name type="scientific">Macrococcoides goetzii</name>
    <dbReference type="NCBI Taxonomy" id="1891097"/>
    <lineage>
        <taxon>Bacteria</taxon>
        <taxon>Bacillati</taxon>
        <taxon>Bacillota</taxon>
        <taxon>Bacilli</taxon>
        <taxon>Bacillales</taxon>
        <taxon>Staphylococcaceae</taxon>
        <taxon>Macrococcoides</taxon>
    </lineage>
</organism>
<evidence type="ECO:0000256" key="2">
    <source>
        <dbReference type="ARBA" id="ARBA00007370"/>
    </source>
</evidence>
<dbReference type="InterPro" id="IPR000870">
    <property type="entry name" value="Homoserine_kinase"/>
</dbReference>
<evidence type="ECO:0000256" key="11">
    <source>
        <dbReference type="ARBA" id="ARBA00049375"/>
    </source>
</evidence>
<dbReference type="PRINTS" id="PR00958">
    <property type="entry name" value="HOMSERKINASE"/>
</dbReference>
<evidence type="ECO:0000256" key="12">
    <source>
        <dbReference type="ARBA" id="ARBA00049954"/>
    </source>
</evidence>
<dbReference type="GO" id="GO:0005737">
    <property type="term" value="C:cytoplasm"/>
    <property type="evidence" value="ECO:0007669"/>
    <property type="project" value="UniProtKB-SubCell"/>
</dbReference>
<evidence type="ECO:0000256" key="6">
    <source>
        <dbReference type="ARBA" id="ARBA00022679"/>
    </source>
</evidence>
<dbReference type="Proteomes" id="UP000229523">
    <property type="component" value="Unassembled WGS sequence"/>
</dbReference>
<accession>A0A2G5NSA1</accession>
<dbReference type="Pfam" id="PF00288">
    <property type="entry name" value="GHMP_kinases_N"/>
    <property type="match status" value="1"/>
</dbReference>
<comment type="subcellular location">
    <subcellularLocation>
        <location evidence="13">Cytoplasm</location>
    </subcellularLocation>
</comment>
<keyword evidence="10 13" id="KW-0067">ATP-binding</keyword>
<evidence type="ECO:0000256" key="9">
    <source>
        <dbReference type="ARBA" id="ARBA00022777"/>
    </source>
</evidence>
<feature type="domain" description="GHMP kinase C-terminal" evidence="15">
    <location>
        <begin position="200"/>
        <end position="263"/>
    </location>
</feature>
<keyword evidence="13" id="KW-0963">Cytoplasm</keyword>
<dbReference type="InterPro" id="IPR006203">
    <property type="entry name" value="GHMP_knse_ATP-bd_CS"/>
</dbReference>
<reference evidence="16 17" key="1">
    <citation type="journal article" date="2018" name="Front. Microbiol.">
        <title>Description and Comparative Genomics of Macrococcus caseolyticus subsp. hominis subsp. nov., Macrococcus goetzii sp. nov., Macrococcus epidermidis sp. nov., and Macrococcus bohemicus sp. nov., Novel Macrococci From Human Clinical Material With Virulence Potential and Suspected Uptake of Foreign DNA by Natural Transformation.</title>
        <authorList>
            <person name="Maslanova I."/>
            <person name="Wertheimer Z."/>
            <person name="Sedlacek I."/>
            <person name="Svec P."/>
            <person name="Indrakova A."/>
            <person name="Kovarovic V."/>
            <person name="Schumann P."/>
            <person name="Sproer C."/>
            <person name="Kralova S."/>
            <person name="Sedo O."/>
            <person name="Kristofova L."/>
            <person name="Vrbovska V."/>
            <person name="Fuzik T."/>
            <person name="Petras P."/>
            <person name="Zdrahal Z."/>
            <person name="Ruzickova V."/>
            <person name="Doskar J."/>
            <person name="Pantucek R."/>
        </authorList>
    </citation>
    <scope>NUCLEOTIDE SEQUENCE [LARGE SCALE GENOMIC DNA]</scope>
    <source>
        <strain evidence="16 17">CCM 4927</strain>
    </source>
</reference>
<keyword evidence="6 13" id="KW-0808">Transferase</keyword>
<dbReference type="Pfam" id="PF08544">
    <property type="entry name" value="GHMP_kinases_C"/>
    <property type="match status" value="1"/>
</dbReference>
<comment type="similarity">
    <text evidence="2 13">Belongs to the GHMP kinase family. Homoserine kinase subfamily.</text>
</comment>
<gene>
    <name evidence="13" type="primary">thrB</name>
    <name evidence="16" type="ORF">BFS35_003395</name>
</gene>
<dbReference type="NCBIfam" id="TIGR00191">
    <property type="entry name" value="thrB"/>
    <property type="match status" value="1"/>
</dbReference>
<evidence type="ECO:0000259" key="14">
    <source>
        <dbReference type="Pfam" id="PF00288"/>
    </source>
</evidence>
<dbReference type="InterPro" id="IPR006204">
    <property type="entry name" value="GHMP_kinase_N_dom"/>
</dbReference>
<proteinExistence type="inferred from homology"/>
<dbReference type="PANTHER" id="PTHR20861">
    <property type="entry name" value="HOMOSERINE/4-DIPHOSPHOCYTIDYL-2-C-METHYL-D-ERYTHRITOL KINASE"/>
    <property type="match status" value="1"/>
</dbReference>
<comment type="catalytic activity">
    <reaction evidence="11 13">
        <text>L-homoserine + ATP = O-phospho-L-homoserine + ADP + H(+)</text>
        <dbReference type="Rhea" id="RHEA:13985"/>
        <dbReference type="ChEBI" id="CHEBI:15378"/>
        <dbReference type="ChEBI" id="CHEBI:30616"/>
        <dbReference type="ChEBI" id="CHEBI:57476"/>
        <dbReference type="ChEBI" id="CHEBI:57590"/>
        <dbReference type="ChEBI" id="CHEBI:456216"/>
        <dbReference type="EC" id="2.7.1.39"/>
    </reaction>
</comment>
<dbReference type="PIRSF" id="PIRSF000676">
    <property type="entry name" value="Homoser_kin"/>
    <property type="match status" value="1"/>
</dbReference>
<dbReference type="EMBL" id="MJBI02000001">
    <property type="protein sequence ID" value="RAI82742.1"/>
    <property type="molecule type" value="Genomic_DNA"/>
</dbReference>
<dbReference type="GO" id="GO:0004413">
    <property type="term" value="F:homoserine kinase activity"/>
    <property type="evidence" value="ECO:0007669"/>
    <property type="project" value="UniProtKB-UniRule"/>
</dbReference>
<dbReference type="SUPFAM" id="SSF54211">
    <property type="entry name" value="Ribosomal protein S5 domain 2-like"/>
    <property type="match status" value="1"/>
</dbReference>
<protein>
    <recommendedName>
        <fullName evidence="4 13">Homoserine kinase</fullName>
        <shortName evidence="13">HK</shortName>
        <shortName evidence="13">HSK</shortName>
        <ecNumber evidence="3 13">2.7.1.39</ecNumber>
    </recommendedName>
</protein>
<evidence type="ECO:0000313" key="16">
    <source>
        <dbReference type="EMBL" id="RAI82742.1"/>
    </source>
</evidence>
<dbReference type="SUPFAM" id="SSF55060">
    <property type="entry name" value="GHMP Kinase, C-terminal domain"/>
    <property type="match status" value="1"/>
</dbReference>
<evidence type="ECO:0000313" key="17">
    <source>
        <dbReference type="Proteomes" id="UP000229523"/>
    </source>
</evidence>
<name>A0A2G5NSA1_9STAP</name>
<dbReference type="Gene3D" id="3.30.230.10">
    <property type="match status" value="1"/>
</dbReference>
<sequence>MLYIKVPASTSNLGPGFDSLGMAVNLYLELEVSESDVWNIQHFGEELAGLENNEEHYIRKYCSYFMEKFNLQTKSFSVVMHTDIPLARGLGSSGSALIASLEIIDYFYDLNLSKEEKVSLLSEIEGHPDNVAPSVLGGVVVGYYNAHLNTTSTLQVPVIEWPIMVVIPDYELKTSEAREALPASLQYSKAVEAGAIGNMLIAALYAKDYVTAGQMMMQDVYHEPYRKHLVPHYEMVRAAITGDCYAFLSGAGPSIFVVCHPDHFNENFKQLNQLQNCEVKHIQVDVNGVIAYEK</sequence>
<dbReference type="GO" id="GO:0005524">
    <property type="term" value="F:ATP binding"/>
    <property type="evidence" value="ECO:0007669"/>
    <property type="project" value="UniProtKB-UniRule"/>
</dbReference>
<evidence type="ECO:0000256" key="5">
    <source>
        <dbReference type="ARBA" id="ARBA00022605"/>
    </source>
</evidence>
<dbReference type="InterPro" id="IPR020568">
    <property type="entry name" value="Ribosomal_Su5_D2-typ_SF"/>
</dbReference>
<keyword evidence="7 13" id="KW-0791">Threonine biosynthesis</keyword>
<keyword evidence="8 13" id="KW-0547">Nucleotide-binding</keyword>
<dbReference type="RefSeq" id="WP_099577838.1">
    <property type="nucleotide sequence ID" value="NZ_MJBI02000001.1"/>
</dbReference>
<dbReference type="InterPro" id="IPR036554">
    <property type="entry name" value="GHMP_kinase_C_sf"/>
</dbReference>
<evidence type="ECO:0000256" key="8">
    <source>
        <dbReference type="ARBA" id="ARBA00022741"/>
    </source>
</evidence>
<comment type="caution">
    <text evidence="16">The sequence shown here is derived from an EMBL/GenBank/DDBJ whole genome shotgun (WGS) entry which is preliminary data.</text>
</comment>
<evidence type="ECO:0000256" key="3">
    <source>
        <dbReference type="ARBA" id="ARBA00012078"/>
    </source>
</evidence>